<dbReference type="OrthoDB" id="102559at2759"/>
<dbReference type="GO" id="GO:0016020">
    <property type="term" value="C:membrane"/>
    <property type="evidence" value="ECO:0007669"/>
    <property type="project" value="UniProtKB-SubCell"/>
</dbReference>
<dbReference type="SUPFAM" id="SSF103473">
    <property type="entry name" value="MFS general substrate transporter"/>
    <property type="match status" value="1"/>
</dbReference>
<dbReference type="GeneID" id="39587764"/>
<proteinExistence type="predicted"/>
<keyword evidence="2" id="KW-0813">Transport</keyword>
<keyword evidence="4 6" id="KW-1133">Transmembrane helix</keyword>
<feature type="transmembrane region" description="Helical" evidence="6">
    <location>
        <begin position="279"/>
        <end position="304"/>
    </location>
</feature>
<feature type="transmembrane region" description="Helical" evidence="6">
    <location>
        <begin position="432"/>
        <end position="457"/>
    </location>
</feature>
<dbReference type="FunFam" id="1.20.1250.20:FF:000013">
    <property type="entry name" value="MFS general substrate transporter"/>
    <property type="match status" value="1"/>
</dbReference>
<reference evidence="7 8" key="1">
    <citation type="submission" date="2018-11" db="EMBL/GenBank/DDBJ databases">
        <title>Genome sequence of Apiotrichum porosum DSM 27194.</title>
        <authorList>
            <person name="Aliyu H."/>
            <person name="Gorte O."/>
            <person name="Ochsenreither K."/>
        </authorList>
    </citation>
    <scope>NUCLEOTIDE SEQUENCE [LARGE SCALE GENOMIC DNA]</scope>
    <source>
        <strain evidence="7 8">DSM 27194</strain>
    </source>
</reference>
<feature type="transmembrane region" description="Helical" evidence="6">
    <location>
        <begin position="86"/>
        <end position="108"/>
    </location>
</feature>
<sequence>MAQYADEKASAKDGVETSVFTVDEQAERLDLAQFDFTEEESRRIVRKFDWHILPFIWWCYLFNSLDRSNVSNAKSDGMTTDLNFPANGYAVMLSTFYVPFSVLVVPGVMLTRKIGPKWTIPGYMAGWGTMAMLNAAAKSYAGVLVVRILLGAFEAGFAASLIFYLTTFYNRGELGARVAVFYSCNALSGAFSGLIAYGVFQMDSKIYGWQILFLVEGAFTVAFAVLTGICLPWSIDSARFLTEREREVARMRLLKDGSATVGSKFDMHKFFKPLGDWKFYVFATIALCYGIAASVGGNFLTQIIGRFHYSTVKTNLFTVAPFVCGTIVLLITACSSDYFRERGLHLASSFLFVIVGCVILVALPVTSVGAGYFATFLITCGAFTPSVLFHTWHQCNDPSEDGRSFRVGAFTFLANVGGIVSANIFLDKWSPGYVIPLAITAGAEGLALILVVSLRMWMWADNRRRNKEQGVNWQSKDVPTAALADGPSNPDFRHFY</sequence>
<evidence type="ECO:0000256" key="5">
    <source>
        <dbReference type="ARBA" id="ARBA00023136"/>
    </source>
</evidence>
<comment type="caution">
    <text evidence="7">The sequence shown here is derived from an EMBL/GenBank/DDBJ whole genome shotgun (WGS) entry which is preliminary data.</text>
</comment>
<protein>
    <recommendedName>
        <fullName evidence="9">Major facilitator superfamily (MFS) profile domain-containing protein</fullName>
    </recommendedName>
</protein>
<dbReference type="PANTHER" id="PTHR43791:SF9">
    <property type="entry name" value="MAJOR FACILITATOR-TYPE TRANSPORTER HXNP"/>
    <property type="match status" value="1"/>
</dbReference>
<evidence type="ECO:0000256" key="2">
    <source>
        <dbReference type="ARBA" id="ARBA00022448"/>
    </source>
</evidence>
<feature type="transmembrane region" description="Helical" evidence="6">
    <location>
        <begin position="178"/>
        <end position="200"/>
    </location>
</feature>
<comment type="subcellular location">
    <subcellularLocation>
        <location evidence="1">Membrane</location>
        <topology evidence="1">Multi-pass membrane protein</topology>
    </subcellularLocation>
</comment>
<feature type="transmembrane region" description="Helical" evidence="6">
    <location>
        <begin position="371"/>
        <end position="392"/>
    </location>
</feature>
<evidence type="ECO:0000256" key="3">
    <source>
        <dbReference type="ARBA" id="ARBA00022692"/>
    </source>
</evidence>
<evidence type="ECO:0000256" key="1">
    <source>
        <dbReference type="ARBA" id="ARBA00004141"/>
    </source>
</evidence>
<dbReference type="FunFam" id="1.20.1250.20:FF:000188">
    <property type="entry name" value="MFS general substrate transporter"/>
    <property type="match status" value="1"/>
</dbReference>
<feature type="transmembrane region" description="Helical" evidence="6">
    <location>
        <begin position="316"/>
        <end position="334"/>
    </location>
</feature>
<evidence type="ECO:0000256" key="6">
    <source>
        <dbReference type="SAM" id="Phobius"/>
    </source>
</evidence>
<dbReference type="Proteomes" id="UP000279236">
    <property type="component" value="Unassembled WGS sequence"/>
</dbReference>
<feature type="transmembrane region" description="Helical" evidence="6">
    <location>
        <begin position="346"/>
        <end position="365"/>
    </location>
</feature>
<dbReference type="Pfam" id="PF07690">
    <property type="entry name" value="MFS_1"/>
    <property type="match status" value="1"/>
</dbReference>
<dbReference type="AlphaFoldDB" id="A0A427XFJ0"/>
<dbReference type="RefSeq" id="XP_028472807.1">
    <property type="nucleotide sequence ID" value="XM_028618919.1"/>
</dbReference>
<keyword evidence="3 6" id="KW-0812">Transmembrane</keyword>
<dbReference type="PANTHER" id="PTHR43791">
    <property type="entry name" value="PERMEASE-RELATED"/>
    <property type="match status" value="1"/>
</dbReference>
<keyword evidence="8" id="KW-1185">Reference proteome</keyword>
<dbReference type="Gene3D" id="1.20.1250.20">
    <property type="entry name" value="MFS general substrate transporter like domains"/>
    <property type="match status" value="2"/>
</dbReference>
<feature type="transmembrane region" description="Helical" evidence="6">
    <location>
        <begin position="404"/>
        <end position="426"/>
    </location>
</feature>
<feature type="transmembrane region" description="Helical" evidence="6">
    <location>
        <begin position="143"/>
        <end position="166"/>
    </location>
</feature>
<evidence type="ECO:0008006" key="9">
    <source>
        <dbReference type="Google" id="ProtNLM"/>
    </source>
</evidence>
<accession>A0A427XFJ0</accession>
<dbReference type="InterPro" id="IPR011701">
    <property type="entry name" value="MFS"/>
</dbReference>
<organism evidence="7 8">
    <name type="scientific">Apiotrichum porosum</name>
    <dbReference type="NCBI Taxonomy" id="105984"/>
    <lineage>
        <taxon>Eukaryota</taxon>
        <taxon>Fungi</taxon>
        <taxon>Dikarya</taxon>
        <taxon>Basidiomycota</taxon>
        <taxon>Agaricomycotina</taxon>
        <taxon>Tremellomycetes</taxon>
        <taxon>Trichosporonales</taxon>
        <taxon>Trichosporonaceae</taxon>
        <taxon>Apiotrichum</taxon>
    </lineage>
</organism>
<keyword evidence="5 6" id="KW-0472">Membrane</keyword>
<evidence type="ECO:0000256" key="4">
    <source>
        <dbReference type="ARBA" id="ARBA00022989"/>
    </source>
</evidence>
<evidence type="ECO:0000313" key="8">
    <source>
        <dbReference type="Proteomes" id="UP000279236"/>
    </source>
</evidence>
<gene>
    <name evidence="7" type="ORF">EHS24_003221</name>
</gene>
<feature type="transmembrane region" description="Helical" evidence="6">
    <location>
        <begin position="206"/>
        <end position="231"/>
    </location>
</feature>
<dbReference type="InterPro" id="IPR036259">
    <property type="entry name" value="MFS_trans_sf"/>
</dbReference>
<dbReference type="EMBL" id="RSCE01000015">
    <property type="protein sequence ID" value="RSH77660.1"/>
    <property type="molecule type" value="Genomic_DNA"/>
</dbReference>
<dbReference type="GO" id="GO:0022857">
    <property type="term" value="F:transmembrane transporter activity"/>
    <property type="evidence" value="ECO:0007669"/>
    <property type="project" value="InterPro"/>
</dbReference>
<name>A0A427XFJ0_9TREE</name>
<evidence type="ECO:0000313" key="7">
    <source>
        <dbReference type="EMBL" id="RSH77660.1"/>
    </source>
</evidence>